<dbReference type="Proteomes" id="UP000586827">
    <property type="component" value="Unassembled WGS sequence"/>
</dbReference>
<protein>
    <submittedName>
        <fullName evidence="1">Uncharacterized protein</fullName>
    </submittedName>
</protein>
<dbReference type="SUPFAM" id="SSF110296">
    <property type="entry name" value="Oligoxyloglucan reducing end-specific cellobiohydrolase"/>
    <property type="match status" value="1"/>
</dbReference>
<keyword evidence="2" id="KW-1185">Reference proteome</keyword>
<proteinExistence type="predicted"/>
<accession>A0A849BPP0</accession>
<gene>
    <name evidence="1" type="ORF">HLB23_02045</name>
</gene>
<dbReference type="EMBL" id="JABELX010000001">
    <property type="protein sequence ID" value="NNH68672.1"/>
    <property type="molecule type" value="Genomic_DNA"/>
</dbReference>
<comment type="caution">
    <text evidence="1">The sequence shown here is derived from an EMBL/GenBank/DDBJ whole genome shotgun (WGS) entry which is preliminary data.</text>
</comment>
<organism evidence="1 2">
    <name type="scientific">Nocardia uniformis</name>
    <dbReference type="NCBI Taxonomy" id="53432"/>
    <lineage>
        <taxon>Bacteria</taxon>
        <taxon>Bacillati</taxon>
        <taxon>Actinomycetota</taxon>
        <taxon>Actinomycetes</taxon>
        <taxon>Mycobacteriales</taxon>
        <taxon>Nocardiaceae</taxon>
        <taxon>Nocardia</taxon>
    </lineage>
</organism>
<evidence type="ECO:0000313" key="1">
    <source>
        <dbReference type="EMBL" id="NNH68672.1"/>
    </source>
</evidence>
<reference evidence="1 2" key="1">
    <citation type="submission" date="2020-05" db="EMBL/GenBank/DDBJ databases">
        <title>MicrobeNet Type strains.</title>
        <authorList>
            <person name="Nicholson A.C."/>
        </authorList>
    </citation>
    <scope>NUCLEOTIDE SEQUENCE [LARGE SCALE GENOMIC DNA]</scope>
    <source>
        <strain evidence="1 2">JCM 3224</strain>
    </source>
</reference>
<dbReference type="RefSeq" id="WP_157552103.1">
    <property type="nucleotide sequence ID" value="NZ_JABELX010000001.1"/>
</dbReference>
<sequence>MTQQLSGEVTRGLPALMRPGQRVDVELGVRNPSPYNSATDLVLDESYPAGFQVLVDSLTGTELPPHSSGVIVGTFAPRSSGVFRIDLTVRYINRTTGEPGQPVALSCATHVSAIDDFVVVAVGDKGLLRISLNGGQQWSSHDLAATENLRAVAWNQLASRPRFVAVGASNGQAIAYYSTDPATGFTSAAIAAPAAANAVVWSVDWSEFVVVGDGGLIAKSRDGQAWDVISSGTEADLFGIVWAGNAYIAVGAEGTVLTSGDGWEWESSNTEIPARLTGIAWSPGIGFVASTDQPRTVAFSKDAVDWMAITHSGLPASSRSVAVSATAATPVFVVVGTNGGFASSTDPLREWTARPVPRVASITVCDVVPSAVLGGFLAASDGCWTLRGDAHGSDWHAQRIAREFRDYRTVNGICDGVA</sequence>
<dbReference type="AlphaFoldDB" id="A0A849BPP0"/>
<name>A0A849BPP0_9NOCA</name>
<evidence type="ECO:0000313" key="2">
    <source>
        <dbReference type="Proteomes" id="UP000586827"/>
    </source>
</evidence>